<dbReference type="InParanoid" id="D6WXD2"/>
<organism evidence="3 4">
    <name type="scientific">Tribolium castaneum</name>
    <name type="common">Red flour beetle</name>
    <dbReference type="NCBI Taxonomy" id="7070"/>
    <lineage>
        <taxon>Eukaryota</taxon>
        <taxon>Metazoa</taxon>
        <taxon>Ecdysozoa</taxon>
        <taxon>Arthropoda</taxon>
        <taxon>Hexapoda</taxon>
        <taxon>Insecta</taxon>
        <taxon>Pterygota</taxon>
        <taxon>Neoptera</taxon>
        <taxon>Endopterygota</taxon>
        <taxon>Coleoptera</taxon>
        <taxon>Polyphaga</taxon>
        <taxon>Cucujiformia</taxon>
        <taxon>Tenebrionidae</taxon>
        <taxon>Tenebrionidae incertae sedis</taxon>
        <taxon>Tribolium</taxon>
    </lineage>
</organism>
<dbReference type="PhylomeDB" id="D6WXD2"/>
<dbReference type="SUPFAM" id="SSF46934">
    <property type="entry name" value="UBA-like"/>
    <property type="match status" value="1"/>
</dbReference>
<dbReference type="EMBL" id="KQ971361">
    <property type="protein sequence ID" value="EFA08000.1"/>
    <property type="molecule type" value="Genomic_DNA"/>
</dbReference>
<dbReference type="Pfam" id="PF02845">
    <property type="entry name" value="CUE"/>
    <property type="match status" value="1"/>
</dbReference>
<dbReference type="Gene3D" id="1.10.8.10">
    <property type="entry name" value="DNA helicase RuvA subunit, C-terminal domain"/>
    <property type="match status" value="1"/>
</dbReference>
<dbReference type="PROSITE" id="PS51140">
    <property type="entry name" value="CUE"/>
    <property type="match status" value="1"/>
</dbReference>
<dbReference type="FunCoup" id="D6WXD2">
    <property type="interactions" value="243"/>
</dbReference>
<reference evidence="3 4" key="1">
    <citation type="journal article" date="2008" name="Nature">
        <title>The genome of the model beetle and pest Tribolium castaneum.</title>
        <authorList>
            <consortium name="Tribolium Genome Sequencing Consortium"/>
            <person name="Richards S."/>
            <person name="Gibbs R.A."/>
            <person name="Weinstock G.M."/>
            <person name="Brown S.J."/>
            <person name="Denell R."/>
            <person name="Beeman R.W."/>
            <person name="Gibbs R."/>
            <person name="Beeman R.W."/>
            <person name="Brown S.J."/>
            <person name="Bucher G."/>
            <person name="Friedrich M."/>
            <person name="Grimmelikhuijzen C.J."/>
            <person name="Klingler M."/>
            <person name="Lorenzen M."/>
            <person name="Richards S."/>
            <person name="Roth S."/>
            <person name="Schroder R."/>
            <person name="Tautz D."/>
            <person name="Zdobnov E.M."/>
            <person name="Muzny D."/>
            <person name="Gibbs R.A."/>
            <person name="Weinstock G.M."/>
            <person name="Attaway T."/>
            <person name="Bell S."/>
            <person name="Buhay C.J."/>
            <person name="Chandrabose M.N."/>
            <person name="Chavez D."/>
            <person name="Clerk-Blankenburg K.P."/>
            <person name="Cree A."/>
            <person name="Dao M."/>
            <person name="Davis C."/>
            <person name="Chacko J."/>
            <person name="Dinh H."/>
            <person name="Dugan-Rocha S."/>
            <person name="Fowler G."/>
            <person name="Garner T.T."/>
            <person name="Garnes J."/>
            <person name="Gnirke A."/>
            <person name="Hawes A."/>
            <person name="Hernandez J."/>
            <person name="Hines S."/>
            <person name="Holder M."/>
            <person name="Hume J."/>
            <person name="Jhangiani S.N."/>
            <person name="Joshi V."/>
            <person name="Khan Z.M."/>
            <person name="Jackson L."/>
            <person name="Kovar C."/>
            <person name="Kowis A."/>
            <person name="Lee S."/>
            <person name="Lewis L.R."/>
            <person name="Margolis J."/>
            <person name="Morgan M."/>
            <person name="Nazareth L.V."/>
            <person name="Nguyen N."/>
            <person name="Okwuonu G."/>
            <person name="Parker D."/>
            <person name="Richards S."/>
            <person name="Ruiz S.J."/>
            <person name="Santibanez J."/>
            <person name="Savard J."/>
            <person name="Scherer S.E."/>
            <person name="Schneider B."/>
            <person name="Sodergren E."/>
            <person name="Tautz D."/>
            <person name="Vattahil S."/>
            <person name="Villasana D."/>
            <person name="White C.S."/>
            <person name="Wright R."/>
            <person name="Park Y."/>
            <person name="Beeman R.W."/>
            <person name="Lord J."/>
            <person name="Oppert B."/>
            <person name="Lorenzen M."/>
            <person name="Brown S."/>
            <person name="Wang L."/>
            <person name="Savard J."/>
            <person name="Tautz D."/>
            <person name="Richards S."/>
            <person name="Weinstock G."/>
            <person name="Gibbs R.A."/>
            <person name="Liu Y."/>
            <person name="Worley K."/>
            <person name="Weinstock G."/>
            <person name="Elsik C.G."/>
            <person name="Reese J.T."/>
            <person name="Elhaik E."/>
            <person name="Landan G."/>
            <person name="Graur D."/>
            <person name="Arensburger P."/>
            <person name="Atkinson P."/>
            <person name="Beeman R.W."/>
            <person name="Beidler J."/>
            <person name="Brown S.J."/>
            <person name="Demuth J.P."/>
            <person name="Drury D.W."/>
            <person name="Du Y.Z."/>
            <person name="Fujiwara H."/>
            <person name="Lorenzen M."/>
            <person name="Maselli V."/>
            <person name="Osanai M."/>
            <person name="Park Y."/>
            <person name="Robertson H.M."/>
            <person name="Tu Z."/>
            <person name="Wang J.J."/>
            <person name="Wang S."/>
            <person name="Richards S."/>
            <person name="Song H."/>
            <person name="Zhang L."/>
            <person name="Sodergren E."/>
            <person name="Werner D."/>
            <person name="Stanke M."/>
            <person name="Morgenstern B."/>
            <person name="Solovyev V."/>
            <person name="Kosarev P."/>
            <person name="Brown G."/>
            <person name="Chen H.C."/>
            <person name="Ermolaeva O."/>
            <person name="Hlavina W."/>
            <person name="Kapustin Y."/>
            <person name="Kiryutin B."/>
            <person name="Kitts P."/>
            <person name="Maglott D."/>
            <person name="Pruitt K."/>
            <person name="Sapojnikov V."/>
            <person name="Souvorov A."/>
            <person name="Mackey A.J."/>
            <person name="Waterhouse R.M."/>
            <person name="Wyder S."/>
            <person name="Zdobnov E.M."/>
            <person name="Zdobnov E.M."/>
            <person name="Wyder S."/>
            <person name="Kriventseva E.V."/>
            <person name="Kadowaki T."/>
            <person name="Bork P."/>
            <person name="Aranda M."/>
            <person name="Bao R."/>
            <person name="Beermann A."/>
            <person name="Berns N."/>
            <person name="Bolognesi R."/>
            <person name="Bonneton F."/>
            <person name="Bopp D."/>
            <person name="Brown S.J."/>
            <person name="Bucher G."/>
            <person name="Butts T."/>
            <person name="Chaumot A."/>
            <person name="Denell R.E."/>
            <person name="Ferrier D.E."/>
            <person name="Friedrich M."/>
            <person name="Gordon C.M."/>
            <person name="Jindra M."/>
            <person name="Klingler M."/>
            <person name="Lan Q."/>
            <person name="Lattorff H.M."/>
            <person name="Laudet V."/>
            <person name="von Levetsow C."/>
            <person name="Liu Z."/>
            <person name="Lutz R."/>
            <person name="Lynch J.A."/>
            <person name="da Fonseca R.N."/>
            <person name="Posnien N."/>
            <person name="Reuter R."/>
            <person name="Roth S."/>
            <person name="Savard J."/>
            <person name="Schinko J.B."/>
            <person name="Schmitt C."/>
            <person name="Schoppmeier M."/>
            <person name="Schroder R."/>
            <person name="Shippy T.D."/>
            <person name="Simonnet F."/>
            <person name="Marques-Souza H."/>
            <person name="Tautz D."/>
            <person name="Tomoyasu Y."/>
            <person name="Trauner J."/>
            <person name="Van der Zee M."/>
            <person name="Vervoort M."/>
            <person name="Wittkopp N."/>
            <person name="Wimmer E.A."/>
            <person name="Yang X."/>
            <person name="Jones A.K."/>
            <person name="Sattelle D.B."/>
            <person name="Ebert P.R."/>
            <person name="Nelson D."/>
            <person name="Scott J.G."/>
            <person name="Beeman R.W."/>
            <person name="Muthukrishnan S."/>
            <person name="Kramer K.J."/>
            <person name="Arakane Y."/>
            <person name="Beeman R.W."/>
            <person name="Zhu Q."/>
            <person name="Hogenkamp D."/>
            <person name="Dixit R."/>
            <person name="Oppert B."/>
            <person name="Jiang H."/>
            <person name="Zou Z."/>
            <person name="Marshall J."/>
            <person name="Elpidina E."/>
            <person name="Vinokurov K."/>
            <person name="Oppert C."/>
            <person name="Zou Z."/>
            <person name="Evans J."/>
            <person name="Lu Z."/>
            <person name="Zhao P."/>
            <person name="Sumathipala N."/>
            <person name="Altincicek B."/>
            <person name="Vilcinskas A."/>
            <person name="Williams M."/>
            <person name="Hultmark D."/>
            <person name="Hetru C."/>
            <person name="Jiang H."/>
            <person name="Grimmelikhuijzen C.J."/>
            <person name="Hauser F."/>
            <person name="Cazzamali G."/>
            <person name="Williamson M."/>
            <person name="Park Y."/>
            <person name="Li B."/>
            <person name="Tanaka Y."/>
            <person name="Predel R."/>
            <person name="Neupert S."/>
            <person name="Schachtner J."/>
            <person name="Verleyen P."/>
            <person name="Raible F."/>
            <person name="Bork P."/>
            <person name="Friedrich M."/>
            <person name="Walden K.K."/>
            <person name="Robertson H.M."/>
            <person name="Angeli S."/>
            <person name="Foret S."/>
            <person name="Bucher G."/>
            <person name="Schuetz S."/>
            <person name="Maleszka R."/>
            <person name="Wimmer E.A."/>
            <person name="Beeman R.W."/>
            <person name="Lorenzen M."/>
            <person name="Tomoyasu Y."/>
            <person name="Miller S.C."/>
            <person name="Grossmann D."/>
            <person name="Bucher G."/>
        </authorList>
    </citation>
    <scope>NUCLEOTIDE SEQUENCE [LARGE SCALE GENOMIC DNA]</scope>
    <source>
        <strain evidence="3 4">Georgia GA2</strain>
    </source>
</reference>
<accession>D6WXD2</accession>
<dbReference type="GO" id="GO:0043130">
    <property type="term" value="F:ubiquitin binding"/>
    <property type="evidence" value="ECO:0000318"/>
    <property type="project" value="GO_Central"/>
</dbReference>
<dbReference type="SMART" id="SM00546">
    <property type="entry name" value="CUE"/>
    <property type="match status" value="1"/>
</dbReference>
<feature type="domain" description="CUE" evidence="2">
    <location>
        <begin position="514"/>
        <end position="557"/>
    </location>
</feature>
<dbReference type="Proteomes" id="UP000007266">
    <property type="component" value="Linkage group 8"/>
</dbReference>
<dbReference type="eggNOG" id="KOG4501">
    <property type="taxonomic scope" value="Eukaryota"/>
</dbReference>
<dbReference type="InterPro" id="IPR041800">
    <property type="entry name" value="ASCC2_CUE"/>
</dbReference>
<evidence type="ECO:0000259" key="2">
    <source>
        <dbReference type="PROSITE" id="PS51140"/>
    </source>
</evidence>
<dbReference type="CDD" id="cd14364">
    <property type="entry name" value="CUE_ASCC2"/>
    <property type="match status" value="1"/>
</dbReference>
<sequence length="766" mass="88656">MEQLSQIIKNLDLEDVVNENAGYEYINVFKNPNKLPINQIHLEKLVVELRKDAPLESIRPDDDFEKQCFERKTQIIPALSKFWLPESQQYFKYQPYNFALSKDENSSYLANNRHFLQTLHYLLSCNYHQFWCLVLYEPKVAISLHSFLLSPVLPHQIKNLDDETCTLYLAVFSQFHRVYQRLTTFQETESEYMPDSVGLKFLLEKKLLNLPIVITLFLLYHETNQVFVNDLVSLYFNETSVFRDKEIEEMLDQVILTLEMIGGHVCGFEPDAVIIPIAVEEKPPVFNLAWVFSVVDYLLNTISSLHMLLKFHKPAINVALSKGIPYRLSFTYEKVFHQLYDFLDGRKELDQNPKLSEIVFEEIALGRSEFIDVYYAFTSHCLDKTLEFSGDPIHQQEFVEIYLKLLTTALEDEYFICDYHERYDVGAQNEMFSSCTEIDQTRTDYLLSCITSLRRHNRLWKTLKSELKTFEKAVLKYASNRKVKSEIVHENGVGAQAGPSNHVEEVFVPPSEEEIEGSIQMVIDMFPHLGDGFVLQCLEAYNYNTSDVISAILEENLPPHLVDIPFDLIRIPPEPKPEEPILAYKGRKPGYDDALKLLNDKKDIKEIKTYILDGIQYTNEFDDYDDEYDDRADEATVPVPDHGSEDILKFNPNYEDVVSDTSYSEDEYDDEGKPVGASERPHNKADFCEDPAVIRARREARFRSQGKGQPPRPKPKSDVVGKPKGQGQEKNVLQNRHKKSVNKSSRANHNRKSGAQWKRNKGMVPS</sequence>
<keyword evidence="4" id="KW-1185">Reference proteome</keyword>
<dbReference type="OMA" id="NAISACF"/>
<reference evidence="3 4" key="2">
    <citation type="journal article" date="2010" name="Nucleic Acids Res.">
        <title>BeetleBase in 2010: revisions to provide comprehensive genomic information for Tribolium castaneum.</title>
        <authorList>
            <person name="Kim H.S."/>
            <person name="Murphy T."/>
            <person name="Xia J."/>
            <person name="Caragea D."/>
            <person name="Park Y."/>
            <person name="Beeman R.W."/>
            <person name="Lorenzen M.D."/>
            <person name="Butcher S."/>
            <person name="Manak J.R."/>
            <person name="Brown S.J."/>
        </authorList>
    </citation>
    <scope>GENOME REANNOTATION</scope>
    <source>
        <strain evidence="3 4">Georgia GA2</strain>
    </source>
</reference>
<evidence type="ECO:0000313" key="4">
    <source>
        <dbReference type="Proteomes" id="UP000007266"/>
    </source>
</evidence>
<dbReference type="GO" id="GO:0006355">
    <property type="term" value="P:regulation of DNA-templated transcription"/>
    <property type="evidence" value="ECO:0000318"/>
    <property type="project" value="GO_Central"/>
</dbReference>
<name>D6WXD2_TRICA</name>
<dbReference type="PANTHER" id="PTHR21494">
    <property type="entry name" value="ACTIVATING SIGNAL COINTEGRATOR 1 COMPLEX SUBUNIT 2 ASC-1 COMPLEX SUBUNIT P100"/>
    <property type="match status" value="1"/>
</dbReference>
<evidence type="ECO:0000313" key="3">
    <source>
        <dbReference type="EMBL" id="EFA08000.1"/>
    </source>
</evidence>
<feature type="compositionally biased region" description="Basic residues" evidence="1">
    <location>
        <begin position="735"/>
        <end position="752"/>
    </location>
</feature>
<dbReference type="InterPro" id="IPR003892">
    <property type="entry name" value="CUE"/>
</dbReference>
<protein>
    <recommendedName>
        <fullName evidence="2">CUE domain-containing protein</fullName>
    </recommendedName>
</protein>
<dbReference type="AlphaFoldDB" id="D6WXD2"/>
<evidence type="ECO:0000256" key="1">
    <source>
        <dbReference type="SAM" id="MobiDB-lite"/>
    </source>
</evidence>
<proteinExistence type="predicted"/>
<dbReference type="InterPro" id="IPR052586">
    <property type="entry name" value="ASCC2"/>
</dbReference>
<dbReference type="OrthoDB" id="5577209at2759"/>
<dbReference type="HOGENOM" id="CLU_012749_0_0_1"/>
<dbReference type="InterPro" id="IPR009060">
    <property type="entry name" value="UBA-like_sf"/>
</dbReference>
<dbReference type="PANTHER" id="PTHR21494:SF0">
    <property type="entry name" value="ACTIVATING SIGNAL COINTEGRATOR 1 COMPLEX SUBUNIT 2"/>
    <property type="match status" value="1"/>
</dbReference>
<dbReference type="STRING" id="7070.D6WXD2"/>
<feature type="region of interest" description="Disordered" evidence="1">
    <location>
        <begin position="634"/>
        <end position="766"/>
    </location>
</feature>
<dbReference type="KEGG" id="tca:655075"/>
<gene>
    <name evidence="3" type="primary">AUGUSTUS-3.0.2_05589</name>
    <name evidence="3" type="ORF">TcasGA2_TC005589</name>
</gene>